<dbReference type="GO" id="GO:0003677">
    <property type="term" value="F:DNA binding"/>
    <property type="evidence" value="ECO:0007669"/>
    <property type="project" value="InterPro"/>
</dbReference>
<evidence type="ECO:0000256" key="2">
    <source>
        <dbReference type="ARBA" id="ARBA00022723"/>
    </source>
</evidence>
<feature type="domain" description="Xylose isomerase-like TIM barrel" evidence="8">
    <location>
        <begin position="24"/>
        <end position="276"/>
    </location>
</feature>
<dbReference type="EMBL" id="JAGVSJ010000005">
    <property type="protein sequence ID" value="MBX8631532.1"/>
    <property type="molecule type" value="Genomic_DNA"/>
</dbReference>
<feature type="binding site" evidence="7">
    <location>
        <position position="179"/>
    </location>
    <ligand>
        <name>Zn(2+)</name>
        <dbReference type="ChEBI" id="CHEBI:29105"/>
        <label>3</label>
    </ligand>
</feature>
<dbReference type="PANTHER" id="PTHR21445:SF0">
    <property type="entry name" value="APURINIC-APYRIMIDINIC ENDONUCLEASE"/>
    <property type="match status" value="1"/>
</dbReference>
<evidence type="ECO:0000256" key="4">
    <source>
        <dbReference type="ARBA" id="ARBA00022801"/>
    </source>
</evidence>
<dbReference type="HAMAP" id="MF_00152">
    <property type="entry name" value="Nfo"/>
    <property type="match status" value="1"/>
</dbReference>
<sequence>MLIGAHVGIGGGFTNAVSSGLAIKADIIQIFTRNQMQWKSRPLDVRDAERFRDAFAESGLKGVIAHGSYLINLAGSDAGNAAMSVSAVVEEMRRCDALGIGTYIFHPGSHRGAGEERGITNEIQNIGRILDATADMQVKMAVETMAGQGDVICSSFESIARIIEGVDSPRIGVCLDTCHVFAAGYDVRTAEGVRKTLKRFREVIGFDRLLAVHLNDSKAKLGSRVDRHENIGKGEIGKECFRSLMHTASLSRIPMALETPGGEKMYSRELRLLRKL</sequence>
<dbReference type="GO" id="GO:0003906">
    <property type="term" value="F:DNA-(apurinic or apyrimidinic site) endonuclease activity"/>
    <property type="evidence" value="ECO:0007669"/>
    <property type="project" value="TreeGrafter"/>
</dbReference>
<keyword evidence="6 7" id="KW-0234">DNA repair</keyword>
<gene>
    <name evidence="7" type="primary">nfo</name>
    <name evidence="9" type="ORF">J9259_03290</name>
    <name evidence="10" type="ORF">KIY12_01670</name>
</gene>
<dbReference type="Proteomes" id="UP000750197">
    <property type="component" value="Unassembled WGS sequence"/>
</dbReference>
<keyword evidence="7" id="KW-0540">Nuclease</keyword>
<proteinExistence type="inferred from homology"/>
<dbReference type="InterPro" id="IPR036237">
    <property type="entry name" value="Xyl_isomerase-like_sf"/>
</dbReference>
<dbReference type="EC" id="3.1.21.2" evidence="7"/>
<evidence type="ECO:0000256" key="5">
    <source>
        <dbReference type="ARBA" id="ARBA00022833"/>
    </source>
</evidence>
<feature type="binding site" evidence="7">
    <location>
        <position position="213"/>
    </location>
    <ligand>
        <name>Zn(2+)</name>
        <dbReference type="ChEBI" id="CHEBI:29105"/>
        <label>2</label>
    </ligand>
</feature>
<evidence type="ECO:0000256" key="3">
    <source>
        <dbReference type="ARBA" id="ARBA00022763"/>
    </source>
</evidence>
<dbReference type="GO" id="GO:0006284">
    <property type="term" value="P:base-excision repair"/>
    <property type="evidence" value="ECO:0007669"/>
    <property type="project" value="TreeGrafter"/>
</dbReference>
<evidence type="ECO:0000256" key="1">
    <source>
        <dbReference type="ARBA" id="ARBA00005340"/>
    </source>
</evidence>
<dbReference type="InterPro" id="IPR001719">
    <property type="entry name" value="AP_endonuc_2"/>
</dbReference>
<dbReference type="PROSITE" id="PS00730">
    <property type="entry name" value="AP_NUCLEASE_F2_2"/>
    <property type="match status" value="1"/>
</dbReference>
<evidence type="ECO:0000313" key="10">
    <source>
        <dbReference type="EMBL" id="MBX8643426.1"/>
    </source>
</evidence>
<dbReference type="AlphaFoldDB" id="A0A8J7YIU9"/>
<dbReference type="SMART" id="SM00518">
    <property type="entry name" value="AP2Ec"/>
    <property type="match status" value="1"/>
</dbReference>
<feature type="binding site" evidence="7">
    <location>
        <position position="143"/>
    </location>
    <ligand>
        <name>Zn(2+)</name>
        <dbReference type="ChEBI" id="CHEBI:29105"/>
        <label>2</label>
    </ligand>
</feature>
<dbReference type="Pfam" id="PF01261">
    <property type="entry name" value="AP_endonuc_2"/>
    <property type="match status" value="1"/>
</dbReference>
<dbReference type="InterPro" id="IPR018246">
    <property type="entry name" value="AP_endonuc_F2_Zn_BS"/>
</dbReference>
<dbReference type="Gene3D" id="3.20.20.150">
    <property type="entry name" value="Divalent-metal-dependent TIM barrel enzymes"/>
    <property type="match status" value="1"/>
</dbReference>
<feature type="binding site" evidence="7">
    <location>
        <position position="228"/>
    </location>
    <ligand>
        <name>Zn(2+)</name>
        <dbReference type="ChEBI" id="CHEBI:29105"/>
        <label>3</label>
    </ligand>
</feature>
<evidence type="ECO:0000313" key="9">
    <source>
        <dbReference type="EMBL" id="MBX8631532.1"/>
    </source>
</evidence>
<feature type="binding site" evidence="7">
    <location>
        <position position="176"/>
    </location>
    <ligand>
        <name>Zn(2+)</name>
        <dbReference type="ChEBI" id="CHEBI:29105"/>
        <label>2</label>
    </ligand>
</feature>
<dbReference type="PROSITE" id="PS00731">
    <property type="entry name" value="AP_NUCLEASE_F2_3"/>
    <property type="match status" value="1"/>
</dbReference>
<keyword evidence="2 7" id="KW-0479">Metal-binding</keyword>
<comment type="cofactor">
    <cofactor evidence="7">
        <name>Zn(2+)</name>
        <dbReference type="ChEBI" id="CHEBI:29105"/>
    </cofactor>
    <text evidence="7">Binds 3 Zn(2+) ions.</text>
</comment>
<dbReference type="Proteomes" id="UP000716004">
    <property type="component" value="Unassembled WGS sequence"/>
</dbReference>
<protein>
    <recommendedName>
        <fullName evidence="7">Probable endonuclease 4</fullName>
        <ecNumber evidence="7">3.1.21.2</ecNumber>
    </recommendedName>
    <alternativeName>
        <fullName evidence="7">Endodeoxyribonuclease IV</fullName>
    </alternativeName>
    <alternativeName>
        <fullName evidence="7">Endonuclease IV</fullName>
    </alternativeName>
</protein>
<comment type="caution">
    <text evidence="9">The sequence shown here is derived from an EMBL/GenBank/DDBJ whole genome shotgun (WGS) entry which is preliminary data.</text>
</comment>
<dbReference type="NCBIfam" id="TIGR00587">
    <property type="entry name" value="nfo"/>
    <property type="match status" value="1"/>
</dbReference>
<name>A0A8J7YIU9_9ARCH</name>
<comment type="function">
    <text evidence="7">Endonuclease IV plays a role in DNA repair. It cleaves phosphodiester bonds at apurinic or apyrimidinic (AP) sites, generating a 3'-hydroxyl group and a 5'-terminal sugar phosphate.</text>
</comment>
<keyword evidence="3 7" id="KW-0227">DNA damage</keyword>
<dbReference type="EMBL" id="JAHEAC010000007">
    <property type="protein sequence ID" value="MBX8643426.1"/>
    <property type="molecule type" value="Genomic_DNA"/>
</dbReference>
<feature type="binding site" evidence="7">
    <location>
        <position position="66"/>
    </location>
    <ligand>
        <name>Zn(2+)</name>
        <dbReference type="ChEBI" id="CHEBI:29105"/>
        <label>1</label>
    </ligand>
</feature>
<comment type="similarity">
    <text evidence="1 7">Belongs to the AP endonuclease 2 family.</text>
</comment>
<reference evidence="9" key="1">
    <citation type="submission" date="2021-04" db="EMBL/GenBank/DDBJ databases">
        <title>Genomic insights into ecological role and evolution of a novel Thermoplasmata order Candidatus Sysuiplasmatales.</title>
        <authorList>
            <person name="Yuan Y."/>
        </authorList>
    </citation>
    <scope>NUCLEOTIDE SEQUENCE</scope>
    <source>
        <strain evidence="10">TUT19-bin139</strain>
        <strain evidence="9">YP2-bin.285</strain>
    </source>
</reference>
<dbReference type="InterPro" id="IPR013022">
    <property type="entry name" value="Xyl_isomerase-like_TIM-brl"/>
</dbReference>
<comment type="catalytic activity">
    <reaction evidence="7">
        <text>Endonucleolytic cleavage to 5'-phosphooligonucleotide end-products.</text>
        <dbReference type="EC" id="3.1.21.2"/>
    </reaction>
</comment>
<evidence type="ECO:0000256" key="6">
    <source>
        <dbReference type="ARBA" id="ARBA00023204"/>
    </source>
</evidence>
<dbReference type="GO" id="GO:0008270">
    <property type="term" value="F:zinc ion binding"/>
    <property type="evidence" value="ECO:0007669"/>
    <property type="project" value="UniProtKB-UniRule"/>
</dbReference>
<keyword evidence="7" id="KW-0255">Endonuclease</keyword>
<dbReference type="SUPFAM" id="SSF51658">
    <property type="entry name" value="Xylose isomerase-like"/>
    <property type="match status" value="1"/>
</dbReference>
<accession>A0A8J7YIU9</accession>
<evidence type="ECO:0000259" key="8">
    <source>
        <dbReference type="Pfam" id="PF01261"/>
    </source>
</evidence>
<feature type="binding site" evidence="7">
    <location>
        <position position="143"/>
    </location>
    <ligand>
        <name>Zn(2+)</name>
        <dbReference type="ChEBI" id="CHEBI:29105"/>
        <label>1</label>
    </ligand>
</feature>
<feature type="binding site" evidence="7">
    <location>
        <position position="106"/>
    </location>
    <ligand>
        <name>Zn(2+)</name>
        <dbReference type="ChEBI" id="CHEBI:29105"/>
        <label>1</label>
    </ligand>
</feature>
<evidence type="ECO:0000256" key="7">
    <source>
        <dbReference type="HAMAP-Rule" id="MF_00152"/>
    </source>
</evidence>
<dbReference type="FunFam" id="3.20.20.150:FF:000001">
    <property type="entry name" value="Probable endonuclease 4"/>
    <property type="match status" value="1"/>
</dbReference>
<dbReference type="PROSITE" id="PS51432">
    <property type="entry name" value="AP_NUCLEASE_F2_4"/>
    <property type="match status" value="1"/>
</dbReference>
<organism evidence="9 11">
    <name type="scientific">Candidatus Sysuiplasma superficiale</name>
    <dbReference type="NCBI Taxonomy" id="2823368"/>
    <lineage>
        <taxon>Archaea</taxon>
        <taxon>Methanobacteriati</taxon>
        <taxon>Thermoplasmatota</taxon>
        <taxon>Thermoplasmata</taxon>
        <taxon>Candidatus Sysuiplasmatales</taxon>
        <taxon>Candidatus Sysuiplasmataceae</taxon>
        <taxon>Candidatus Sysuiplasma</taxon>
    </lineage>
</organism>
<keyword evidence="4 7" id="KW-0378">Hydrolase</keyword>
<dbReference type="GO" id="GO:0008833">
    <property type="term" value="F:deoxyribonuclease IV (phage-T4-induced) activity"/>
    <property type="evidence" value="ECO:0007669"/>
    <property type="project" value="UniProtKB-UniRule"/>
</dbReference>
<dbReference type="GO" id="GO:0008081">
    <property type="term" value="F:phosphoric diester hydrolase activity"/>
    <property type="evidence" value="ECO:0007669"/>
    <property type="project" value="TreeGrafter"/>
</dbReference>
<dbReference type="PANTHER" id="PTHR21445">
    <property type="entry name" value="ENDONUCLEASE IV ENDODEOXYRIBONUCLEASE IV"/>
    <property type="match status" value="1"/>
</dbReference>
<feature type="binding site" evidence="7">
    <location>
        <position position="226"/>
    </location>
    <ligand>
        <name>Zn(2+)</name>
        <dbReference type="ChEBI" id="CHEBI:29105"/>
        <label>3</label>
    </ligand>
</feature>
<feature type="binding site" evidence="7">
    <location>
        <position position="258"/>
    </location>
    <ligand>
        <name>Zn(2+)</name>
        <dbReference type="ChEBI" id="CHEBI:29105"/>
        <label>2</label>
    </ligand>
</feature>
<dbReference type="PROSITE" id="PS00729">
    <property type="entry name" value="AP_NUCLEASE_F2_1"/>
    <property type="match status" value="1"/>
</dbReference>
<evidence type="ECO:0000313" key="11">
    <source>
        <dbReference type="Proteomes" id="UP000716004"/>
    </source>
</evidence>
<keyword evidence="5 7" id="KW-0862">Zinc</keyword>
<dbReference type="CDD" id="cd00019">
    <property type="entry name" value="AP2Ec"/>
    <property type="match status" value="1"/>
</dbReference>